<dbReference type="AlphaFoldDB" id="A0A8T0A1E5"/>
<feature type="region of interest" description="Disordered" evidence="6">
    <location>
        <begin position="234"/>
        <end position="269"/>
    </location>
</feature>
<dbReference type="Pfam" id="PF01092">
    <property type="entry name" value="Ribosomal_S6e"/>
    <property type="match status" value="1"/>
</dbReference>
<sequence>LQQAFTANQGEDENKLNVAYPATGAQKTFELEDEKKYRIFFEKRMAQEVEADPLGDEWKGYILRITGGNDKQGFPMKQGVITNGRVRLLLAKGHSCYRQRRKGERKRKSVRGCIVDGNLSALACVIVRKGENEIEGLTDKIVPRRLGPKRATKIRRLFNLSKEDDVRKYVIRRTIPAKEGKKPRIKMPKIQRLVTPITLQRKRRRIALKNKRRQKRREDSAVYHQTLAKYAKEKMAEKVARRHSSASQSKASESEPRHSFTAEKRDEKKVKQCIGYASWEQSKQNEDNNLLITEYFYIFTTIF</sequence>
<feature type="non-terminal residue" evidence="7">
    <location>
        <position position="303"/>
    </location>
</feature>
<name>A0A8T0A1E5_9BILA</name>
<dbReference type="GO" id="GO:0003735">
    <property type="term" value="F:structural constituent of ribosome"/>
    <property type="evidence" value="ECO:0007669"/>
    <property type="project" value="InterPro"/>
</dbReference>
<keyword evidence="8" id="KW-1185">Reference proteome</keyword>
<dbReference type="InterPro" id="IPR018282">
    <property type="entry name" value="Ribosomal_eS6_CS"/>
</dbReference>
<dbReference type="GO" id="GO:0005840">
    <property type="term" value="C:ribosome"/>
    <property type="evidence" value="ECO:0007669"/>
    <property type="project" value="UniProtKB-KW"/>
</dbReference>
<keyword evidence="3" id="KW-0687">Ribonucleoprotein</keyword>
<dbReference type="PANTHER" id="PTHR11502">
    <property type="entry name" value="40S RIBOSOMAL PROTEIN S6"/>
    <property type="match status" value="1"/>
</dbReference>
<reference evidence="7" key="1">
    <citation type="journal article" date="2020" name="Ecol. Evol.">
        <title>Genome structure and content of the rice root-knot nematode (Meloidogyne graminicola).</title>
        <authorList>
            <person name="Phan N.T."/>
            <person name="Danchin E.G.J."/>
            <person name="Klopp C."/>
            <person name="Perfus-Barbeoch L."/>
            <person name="Kozlowski D.K."/>
            <person name="Koutsovoulos G.D."/>
            <person name="Lopez-Roques C."/>
            <person name="Bouchez O."/>
            <person name="Zahm M."/>
            <person name="Besnard G."/>
            <person name="Bellafiore S."/>
        </authorList>
    </citation>
    <scope>NUCLEOTIDE SEQUENCE</scope>
    <source>
        <strain evidence="7">VN-18</strain>
    </source>
</reference>
<protein>
    <recommendedName>
        <fullName evidence="4">Small ribosomal subunit protein eS6</fullName>
    </recommendedName>
    <alternativeName>
        <fullName evidence="5">40S ribosomal protein S6</fullName>
    </alternativeName>
</protein>
<dbReference type="SMART" id="SM01405">
    <property type="entry name" value="Ribosomal_S6e"/>
    <property type="match status" value="1"/>
</dbReference>
<dbReference type="GO" id="GO:0006412">
    <property type="term" value="P:translation"/>
    <property type="evidence" value="ECO:0007669"/>
    <property type="project" value="InterPro"/>
</dbReference>
<accession>A0A8T0A1E5</accession>
<keyword evidence="2 7" id="KW-0689">Ribosomal protein</keyword>
<dbReference type="Proteomes" id="UP000605970">
    <property type="component" value="Unassembled WGS sequence"/>
</dbReference>
<organism evidence="7 8">
    <name type="scientific">Meloidogyne graminicola</name>
    <dbReference type="NCBI Taxonomy" id="189291"/>
    <lineage>
        <taxon>Eukaryota</taxon>
        <taxon>Metazoa</taxon>
        <taxon>Ecdysozoa</taxon>
        <taxon>Nematoda</taxon>
        <taxon>Chromadorea</taxon>
        <taxon>Rhabditida</taxon>
        <taxon>Tylenchina</taxon>
        <taxon>Tylenchomorpha</taxon>
        <taxon>Tylenchoidea</taxon>
        <taxon>Meloidogynidae</taxon>
        <taxon>Meloidogyninae</taxon>
        <taxon>Meloidogyne</taxon>
    </lineage>
</organism>
<comment type="caution">
    <text evidence="7">The sequence shown here is derived from an EMBL/GenBank/DDBJ whole genome shotgun (WGS) entry which is preliminary data.</text>
</comment>
<feature type="compositionally biased region" description="Basic and acidic residues" evidence="6">
    <location>
        <begin position="252"/>
        <end position="269"/>
    </location>
</feature>
<evidence type="ECO:0000256" key="6">
    <source>
        <dbReference type="SAM" id="MobiDB-lite"/>
    </source>
</evidence>
<evidence type="ECO:0000313" key="8">
    <source>
        <dbReference type="Proteomes" id="UP000605970"/>
    </source>
</evidence>
<evidence type="ECO:0000256" key="5">
    <source>
        <dbReference type="ARBA" id="ARBA00035403"/>
    </source>
</evidence>
<evidence type="ECO:0000256" key="4">
    <source>
        <dbReference type="ARBA" id="ARBA00035278"/>
    </source>
</evidence>
<evidence type="ECO:0000313" key="7">
    <source>
        <dbReference type="EMBL" id="KAF7639258.1"/>
    </source>
</evidence>
<dbReference type="EMBL" id="JABEBT010000006">
    <property type="protein sequence ID" value="KAF7639258.1"/>
    <property type="molecule type" value="Genomic_DNA"/>
</dbReference>
<evidence type="ECO:0000256" key="1">
    <source>
        <dbReference type="ARBA" id="ARBA00009312"/>
    </source>
</evidence>
<comment type="similarity">
    <text evidence="1">Belongs to the eukaryotic ribosomal protein eS6 family.</text>
</comment>
<evidence type="ECO:0000256" key="2">
    <source>
        <dbReference type="ARBA" id="ARBA00022980"/>
    </source>
</evidence>
<dbReference type="PROSITE" id="PS00578">
    <property type="entry name" value="RIBOSOMAL_S6E"/>
    <property type="match status" value="1"/>
</dbReference>
<dbReference type="OrthoDB" id="10260596at2759"/>
<gene>
    <name evidence="7" type="ORF">Mgra_00001221</name>
</gene>
<dbReference type="InterPro" id="IPR001377">
    <property type="entry name" value="Ribosomal_eS6"/>
</dbReference>
<evidence type="ECO:0000256" key="3">
    <source>
        <dbReference type="ARBA" id="ARBA00023274"/>
    </source>
</evidence>
<dbReference type="GO" id="GO:1990904">
    <property type="term" value="C:ribonucleoprotein complex"/>
    <property type="evidence" value="ECO:0007669"/>
    <property type="project" value="UniProtKB-KW"/>
</dbReference>
<proteinExistence type="inferred from homology"/>
<dbReference type="Gene3D" id="1.20.5.2650">
    <property type="match status" value="1"/>
</dbReference>